<reference evidence="2" key="1">
    <citation type="journal article" date="2023" name="DNA Res.">
        <title>Chromosome-level genome assembly of Phrynocephalus forsythii using third-generation DNA sequencing and Hi-C analysis.</title>
        <authorList>
            <person name="Qi Y."/>
            <person name="Zhao W."/>
            <person name="Zhao Y."/>
            <person name="Niu C."/>
            <person name="Cao S."/>
            <person name="Zhang Y."/>
        </authorList>
    </citation>
    <scope>NUCLEOTIDE SEQUENCE</scope>
    <source>
        <tissue evidence="2">Muscle</tissue>
    </source>
</reference>
<dbReference type="AlphaFoldDB" id="A0A9Q0XQQ7"/>
<proteinExistence type="predicted"/>
<dbReference type="Proteomes" id="UP001142489">
    <property type="component" value="Unassembled WGS sequence"/>
</dbReference>
<feature type="non-terminal residue" evidence="2">
    <location>
        <position position="103"/>
    </location>
</feature>
<evidence type="ECO:0000313" key="2">
    <source>
        <dbReference type="EMBL" id="KAJ7322244.1"/>
    </source>
</evidence>
<feature type="region of interest" description="Disordered" evidence="1">
    <location>
        <begin position="21"/>
        <end position="63"/>
    </location>
</feature>
<feature type="non-terminal residue" evidence="2">
    <location>
        <position position="1"/>
    </location>
</feature>
<protein>
    <submittedName>
        <fullName evidence="2">Uncharacterized protein</fullName>
    </submittedName>
</protein>
<name>A0A9Q0XQQ7_9SAUR</name>
<dbReference type="EMBL" id="JAPFRF010000009">
    <property type="protein sequence ID" value="KAJ7322244.1"/>
    <property type="molecule type" value="Genomic_DNA"/>
</dbReference>
<evidence type="ECO:0000256" key="1">
    <source>
        <dbReference type="SAM" id="MobiDB-lite"/>
    </source>
</evidence>
<gene>
    <name evidence="2" type="ORF">JRQ81_018531</name>
</gene>
<keyword evidence="3" id="KW-1185">Reference proteome</keyword>
<comment type="caution">
    <text evidence="2">The sequence shown here is derived from an EMBL/GenBank/DDBJ whole genome shotgun (WGS) entry which is preliminary data.</text>
</comment>
<evidence type="ECO:0000313" key="3">
    <source>
        <dbReference type="Proteomes" id="UP001142489"/>
    </source>
</evidence>
<organism evidence="2 3">
    <name type="scientific">Phrynocephalus forsythii</name>
    <dbReference type="NCBI Taxonomy" id="171643"/>
    <lineage>
        <taxon>Eukaryota</taxon>
        <taxon>Metazoa</taxon>
        <taxon>Chordata</taxon>
        <taxon>Craniata</taxon>
        <taxon>Vertebrata</taxon>
        <taxon>Euteleostomi</taxon>
        <taxon>Lepidosauria</taxon>
        <taxon>Squamata</taxon>
        <taxon>Bifurcata</taxon>
        <taxon>Unidentata</taxon>
        <taxon>Episquamata</taxon>
        <taxon>Toxicofera</taxon>
        <taxon>Iguania</taxon>
        <taxon>Acrodonta</taxon>
        <taxon>Agamidae</taxon>
        <taxon>Agaminae</taxon>
        <taxon>Phrynocephalus</taxon>
    </lineage>
</organism>
<sequence>LSLSLSLSRRCLRRTERRCPGWKEAPVGPPSPLGRPGMSAARGFPVGRDLEGAGRTGSLKRPSLPKSQLARCYSVAVPHHTSCLDVRLTRQAGWSIEFPYGTL</sequence>
<accession>A0A9Q0XQQ7</accession>